<accession>A0ABR7DW44</accession>
<dbReference type="EMBL" id="JACOOJ010000065">
    <property type="protein sequence ID" value="MBC5635043.1"/>
    <property type="molecule type" value="Genomic_DNA"/>
</dbReference>
<proteinExistence type="predicted"/>
<evidence type="ECO:0000313" key="1">
    <source>
        <dbReference type="EMBL" id="MBC5635043.1"/>
    </source>
</evidence>
<dbReference type="InterPro" id="IPR026403">
    <property type="entry name" value="Lipo_with_rSAM"/>
</dbReference>
<sequence length="156" mass="17391">MKKISTSIQKSVNWLLTGILTLLGFSSCEPGAAMYGTPYANFTIKGKVVNEESIPVPDIEIKCLVEYHGDNRSWFDTIPAVSTSAAGTFHCQFEEFPTNKLRIIATDIDGPRNGSYEKDSADLTLTGNDYKGNKGNWFKGSVEKEIKFNLKRKEKE</sequence>
<keyword evidence="1" id="KW-0449">Lipoprotein</keyword>
<comment type="caution">
    <text evidence="1">The sequence shown here is derived from an EMBL/GenBank/DDBJ whole genome shotgun (WGS) entry which is preliminary data.</text>
</comment>
<protein>
    <submittedName>
        <fullName evidence="1">Radical SAM-associated putative lipoprotein</fullName>
    </submittedName>
</protein>
<dbReference type="RefSeq" id="WP_186931588.1">
    <property type="nucleotide sequence ID" value="NZ_JACOOJ010000065.1"/>
</dbReference>
<evidence type="ECO:0000313" key="2">
    <source>
        <dbReference type="Proteomes" id="UP000651475"/>
    </source>
</evidence>
<dbReference type="NCBIfam" id="TIGR04134">
    <property type="entry name" value="lipo_with_rSAM"/>
    <property type="match status" value="1"/>
</dbReference>
<name>A0ABR7DW44_9BACT</name>
<dbReference type="PROSITE" id="PS51257">
    <property type="entry name" value="PROKAR_LIPOPROTEIN"/>
    <property type="match status" value="1"/>
</dbReference>
<gene>
    <name evidence="1" type="ORF">H8S65_20105</name>
</gene>
<organism evidence="1 2">
    <name type="scientific">Parabacteroides hominis</name>
    <dbReference type="NCBI Taxonomy" id="2763057"/>
    <lineage>
        <taxon>Bacteria</taxon>
        <taxon>Pseudomonadati</taxon>
        <taxon>Bacteroidota</taxon>
        <taxon>Bacteroidia</taxon>
        <taxon>Bacteroidales</taxon>
        <taxon>Tannerellaceae</taxon>
        <taxon>Parabacteroides</taxon>
    </lineage>
</organism>
<reference evidence="1 2" key="1">
    <citation type="submission" date="2020-08" db="EMBL/GenBank/DDBJ databases">
        <title>Genome public.</title>
        <authorList>
            <person name="Liu C."/>
            <person name="Sun Q."/>
        </authorList>
    </citation>
    <scope>NUCLEOTIDE SEQUENCE [LARGE SCALE GENOMIC DNA]</scope>
    <source>
        <strain evidence="1 2">NSJ-79</strain>
    </source>
</reference>
<dbReference type="Proteomes" id="UP000651475">
    <property type="component" value="Unassembled WGS sequence"/>
</dbReference>
<keyword evidence="2" id="KW-1185">Reference proteome</keyword>